<protein>
    <submittedName>
        <fullName evidence="1">Putative unusual protein kinase regulating ubiquinone biosynthesis (AarF/ABC1/UbiB family)</fullName>
    </submittedName>
</protein>
<reference evidence="1 2" key="1">
    <citation type="submission" date="2020-08" db="EMBL/GenBank/DDBJ databases">
        <title>Genomic Encyclopedia of Type Strains, Phase IV (KMG-IV): sequencing the most valuable type-strain genomes for metagenomic binning, comparative biology and taxonomic classification.</title>
        <authorList>
            <person name="Goeker M."/>
        </authorList>
    </citation>
    <scope>NUCLEOTIDE SEQUENCE [LARGE SCALE GENOMIC DNA]</scope>
    <source>
        <strain evidence="1 2">DSM 17328</strain>
    </source>
</reference>
<evidence type="ECO:0000313" key="1">
    <source>
        <dbReference type="EMBL" id="MBB4631094.1"/>
    </source>
</evidence>
<dbReference type="RefSeq" id="WP_184065169.1">
    <property type="nucleotide sequence ID" value="NZ_JACHNZ010000005.1"/>
</dbReference>
<evidence type="ECO:0000313" key="2">
    <source>
        <dbReference type="Proteomes" id="UP000566324"/>
    </source>
</evidence>
<keyword evidence="1" id="KW-0418">Kinase</keyword>
<sequence length="100" mass="10841">MKERERLGHILVLFARHGLKGLAARLGLGAARDEPLDNPGPEAVVALLRDLGPVAVKFGQILAMRSDLLEPERVTAFSKLQDRVGLPYGADAASRIRFAI</sequence>
<keyword evidence="1" id="KW-0808">Transferase</keyword>
<keyword evidence="1" id="KW-0830">Ubiquinone</keyword>
<gene>
    <name evidence="1" type="ORF">GGQ98_000701</name>
</gene>
<name>A0A7W7AZJ1_9SPHN</name>
<comment type="caution">
    <text evidence="1">The sequence shown here is derived from an EMBL/GenBank/DDBJ whole genome shotgun (WGS) entry which is preliminary data.</text>
</comment>
<dbReference type="EMBL" id="JACHNZ010000005">
    <property type="protein sequence ID" value="MBB4631094.1"/>
    <property type="molecule type" value="Genomic_DNA"/>
</dbReference>
<organism evidence="1 2">
    <name type="scientific">Sphingosinicella soli</name>
    <dbReference type="NCBI Taxonomy" id="333708"/>
    <lineage>
        <taxon>Bacteria</taxon>
        <taxon>Pseudomonadati</taxon>
        <taxon>Pseudomonadota</taxon>
        <taxon>Alphaproteobacteria</taxon>
        <taxon>Sphingomonadales</taxon>
        <taxon>Sphingosinicellaceae</taxon>
        <taxon>Sphingosinicella</taxon>
    </lineage>
</organism>
<accession>A0A7W7AZJ1</accession>
<proteinExistence type="predicted"/>
<keyword evidence="2" id="KW-1185">Reference proteome</keyword>
<dbReference type="GO" id="GO:0016301">
    <property type="term" value="F:kinase activity"/>
    <property type="evidence" value="ECO:0007669"/>
    <property type="project" value="UniProtKB-KW"/>
</dbReference>
<dbReference type="Proteomes" id="UP000566324">
    <property type="component" value="Unassembled WGS sequence"/>
</dbReference>
<dbReference type="AlphaFoldDB" id="A0A7W7AZJ1"/>